<keyword evidence="1" id="KW-0812">Transmembrane</keyword>
<dbReference type="Pfam" id="PF02470">
    <property type="entry name" value="MlaD"/>
    <property type="match status" value="1"/>
</dbReference>
<accession>A0A7J0BZY5</accession>
<name>A0A7J0BZY5_9BACT</name>
<sequence>MLNQTAGKRELIRAGFTVFAGLCVLGLFIIAFGGHRFWERLDEYAIRFNGVKNLDVGRPVKYAGINVGRVLSIDVDKEDPALVRVVVGLHEGFTVYQGTKASISQKGIVGDNFVLLNLSGKAGPPLPVGSEIPPDATPDLMEVAASMAGLAADLQPKLSEIADSLRALLNTDNRRHVEEILKEVTVLVKDANTAIRSMDAEFRGLAREAGAGIAETRALVGEVRSGMQTTLGTVNTAVTDTRQDLAVTLEVLRVQTAAVGGAVTELTRQVQNDLDYDQARLEEILENTAELTRNLNVLTRSLRERPWQIIYRPDDSKKEQ</sequence>
<dbReference type="PANTHER" id="PTHR33371:SF4">
    <property type="entry name" value="INTERMEMBRANE PHOSPHOLIPID TRANSPORT SYSTEM BINDING PROTEIN MLAD"/>
    <property type="match status" value="1"/>
</dbReference>
<dbReference type="EMBL" id="BLVP01000043">
    <property type="protein sequence ID" value="GFM38514.1"/>
    <property type="molecule type" value="Genomic_DNA"/>
</dbReference>
<comment type="caution">
    <text evidence="3">The sequence shown here is derived from an EMBL/GenBank/DDBJ whole genome shotgun (WGS) entry which is preliminary data.</text>
</comment>
<dbReference type="RefSeq" id="WP_174411129.1">
    <property type="nucleotide sequence ID" value="NZ_BLVP01000043.1"/>
</dbReference>
<feature type="domain" description="Mce/MlaD" evidence="2">
    <location>
        <begin position="43"/>
        <end position="116"/>
    </location>
</feature>
<dbReference type="InterPro" id="IPR003399">
    <property type="entry name" value="Mce/MlaD"/>
</dbReference>
<organism evidence="3 4">
    <name type="scientific">Desulfovibrio psychrotolerans</name>
    <dbReference type="NCBI Taxonomy" id="415242"/>
    <lineage>
        <taxon>Bacteria</taxon>
        <taxon>Pseudomonadati</taxon>
        <taxon>Thermodesulfobacteriota</taxon>
        <taxon>Desulfovibrionia</taxon>
        <taxon>Desulfovibrionales</taxon>
        <taxon>Desulfovibrionaceae</taxon>
        <taxon>Desulfovibrio</taxon>
    </lineage>
</organism>
<proteinExistence type="predicted"/>
<evidence type="ECO:0000313" key="3">
    <source>
        <dbReference type="EMBL" id="GFM38514.1"/>
    </source>
</evidence>
<feature type="transmembrane region" description="Helical" evidence="1">
    <location>
        <begin position="12"/>
        <end position="32"/>
    </location>
</feature>
<dbReference type="AlphaFoldDB" id="A0A7J0BZY5"/>
<evidence type="ECO:0000256" key="1">
    <source>
        <dbReference type="SAM" id="Phobius"/>
    </source>
</evidence>
<evidence type="ECO:0000259" key="2">
    <source>
        <dbReference type="Pfam" id="PF02470"/>
    </source>
</evidence>
<reference evidence="3 4" key="1">
    <citation type="submission" date="2020-05" db="EMBL/GenBank/DDBJ databases">
        <title>Draft genome sequence of Desulfovibrio psychrotolerans JS1T.</title>
        <authorList>
            <person name="Ueno A."/>
            <person name="Tamazawa S."/>
            <person name="Tamamura S."/>
            <person name="Murakami T."/>
            <person name="Kiyama T."/>
            <person name="Inomata H."/>
            <person name="Amano Y."/>
            <person name="Miyakawa K."/>
            <person name="Tamaki H."/>
            <person name="Naganuma T."/>
            <person name="Kaneko K."/>
        </authorList>
    </citation>
    <scope>NUCLEOTIDE SEQUENCE [LARGE SCALE GENOMIC DNA]</scope>
    <source>
        <strain evidence="3 4">JS1</strain>
    </source>
</reference>
<evidence type="ECO:0000313" key="4">
    <source>
        <dbReference type="Proteomes" id="UP000503820"/>
    </source>
</evidence>
<dbReference type="PANTHER" id="PTHR33371">
    <property type="entry name" value="INTERMEMBRANE PHOSPHOLIPID TRANSPORT SYSTEM BINDING PROTEIN MLAD-RELATED"/>
    <property type="match status" value="1"/>
</dbReference>
<keyword evidence="1" id="KW-1133">Transmembrane helix</keyword>
<keyword evidence="4" id="KW-1185">Reference proteome</keyword>
<keyword evidence="1" id="KW-0472">Membrane</keyword>
<dbReference type="Proteomes" id="UP000503820">
    <property type="component" value="Unassembled WGS sequence"/>
</dbReference>
<gene>
    <name evidence="3" type="ORF">DSM19430T_31980</name>
</gene>
<dbReference type="InterPro" id="IPR052336">
    <property type="entry name" value="MlaD_Phospholipid_Transporter"/>
</dbReference>
<protein>
    <submittedName>
        <fullName evidence="3">ABC transporter substrate-binding protein</fullName>
    </submittedName>
</protein>